<dbReference type="Proteomes" id="UP001343724">
    <property type="component" value="Unassembled WGS sequence"/>
</dbReference>
<feature type="transmembrane region" description="Helical" evidence="4">
    <location>
        <begin position="93"/>
        <end position="112"/>
    </location>
</feature>
<feature type="transmembrane region" description="Helical" evidence="4">
    <location>
        <begin position="175"/>
        <end position="198"/>
    </location>
</feature>
<feature type="transmembrane region" description="Helical" evidence="4">
    <location>
        <begin position="342"/>
        <end position="362"/>
    </location>
</feature>
<name>A0ABU6IXN6_9ACTN</name>
<keyword evidence="4" id="KW-0812">Transmembrane</keyword>
<protein>
    <submittedName>
        <fullName evidence="6">LuxR family transcriptional regulator</fullName>
    </submittedName>
</protein>
<evidence type="ECO:0000256" key="4">
    <source>
        <dbReference type="SAM" id="Phobius"/>
    </source>
</evidence>
<dbReference type="PROSITE" id="PS50043">
    <property type="entry name" value="HTH_LUXR_2"/>
    <property type="match status" value="1"/>
</dbReference>
<feature type="transmembrane region" description="Helical" evidence="4">
    <location>
        <begin position="50"/>
        <end position="72"/>
    </location>
</feature>
<evidence type="ECO:0000256" key="2">
    <source>
        <dbReference type="ARBA" id="ARBA00023125"/>
    </source>
</evidence>
<dbReference type="SUPFAM" id="SSF46894">
    <property type="entry name" value="C-terminal effector domain of the bipartite response regulators"/>
    <property type="match status" value="1"/>
</dbReference>
<evidence type="ECO:0000313" key="6">
    <source>
        <dbReference type="EMBL" id="MEC4294440.1"/>
    </source>
</evidence>
<feature type="transmembrane region" description="Helical" evidence="4">
    <location>
        <begin position="300"/>
        <end position="321"/>
    </location>
</feature>
<dbReference type="PANTHER" id="PTHR44688">
    <property type="entry name" value="DNA-BINDING TRANSCRIPTIONAL ACTIVATOR DEVR_DOSR"/>
    <property type="match status" value="1"/>
</dbReference>
<dbReference type="InterPro" id="IPR036388">
    <property type="entry name" value="WH-like_DNA-bd_sf"/>
</dbReference>
<dbReference type="InterPro" id="IPR000792">
    <property type="entry name" value="Tscrpt_reg_LuxR_C"/>
</dbReference>
<evidence type="ECO:0000256" key="3">
    <source>
        <dbReference type="ARBA" id="ARBA00023163"/>
    </source>
</evidence>
<feature type="domain" description="HTH luxR-type" evidence="5">
    <location>
        <begin position="439"/>
        <end position="504"/>
    </location>
</feature>
<feature type="transmembrane region" description="Helical" evidence="4">
    <location>
        <begin position="368"/>
        <end position="386"/>
    </location>
</feature>
<dbReference type="PROSITE" id="PS00622">
    <property type="entry name" value="HTH_LUXR_1"/>
    <property type="match status" value="1"/>
</dbReference>
<dbReference type="Gene3D" id="1.10.10.10">
    <property type="entry name" value="Winged helix-like DNA-binding domain superfamily/Winged helix DNA-binding domain"/>
    <property type="match status" value="1"/>
</dbReference>
<dbReference type="PANTHER" id="PTHR44688:SF16">
    <property type="entry name" value="DNA-BINDING TRANSCRIPTIONAL ACTIVATOR DEVR_DOSR"/>
    <property type="match status" value="1"/>
</dbReference>
<dbReference type="SMART" id="SM00421">
    <property type="entry name" value="HTH_LUXR"/>
    <property type="match status" value="1"/>
</dbReference>
<evidence type="ECO:0000313" key="7">
    <source>
        <dbReference type="Proteomes" id="UP001343724"/>
    </source>
</evidence>
<reference evidence="6 7" key="1">
    <citation type="submission" date="2024-01" db="EMBL/GenBank/DDBJ databases">
        <title>novel species in genus Adlercreutzia.</title>
        <authorList>
            <person name="Liu X."/>
        </authorList>
    </citation>
    <scope>NUCLEOTIDE SEQUENCE [LARGE SCALE GENOMIC DNA]</scope>
    <source>
        <strain evidence="6 7">R22</strain>
    </source>
</reference>
<feature type="transmembrane region" description="Helical" evidence="4">
    <location>
        <begin position="118"/>
        <end position="139"/>
    </location>
</feature>
<proteinExistence type="predicted"/>
<dbReference type="InterPro" id="IPR016032">
    <property type="entry name" value="Sig_transdc_resp-reg_C-effctor"/>
</dbReference>
<keyword evidence="4" id="KW-1133">Transmembrane helix</keyword>
<organism evidence="6 7">
    <name type="scientific">Adlercreutzia shanghongiae</name>
    <dbReference type="NCBI Taxonomy" id="3111773"/>
    <lineage>
        <taxon>Bacteria</taxon>
        <taxon>Bacillati</taxon>
        <taxon>Actinomycetota</taxon>
        <taxon>Coriobacteriia</taxon>
        <taxon>Eggerthellales</taxon>
        <taxon>Eggerthellaceae</taxon>
        <taxon>Adlercreutzia</taxon>
    </lineage>
</organism>
<keyword evidence="3" id="KW-0804">Transcription</keyword>
<keyword evidence="1" id="KW-0805">Transcription regulation</keyword>
<dbReference type="EMBL" id="JAYMFH010000003">
    <property type="protein sequence ID" value="MEC4294440.1"/>
    <property type="molecule type" value="Genomic_DNA"/>
</dbReference>
<feature type="transmembrane region" description="Helical" evidence="4">
    <location>
        <begin position="219"/>
        <end position="241"/>
    </location>
</feature>
<dbReference type="PRINTS" id="PR00038">
    <property type="entry name" value="HTHLUXR"/>
</dbReference>
<sequence>MTQSITGSTPVTEGAFTEKTMRGMLGYTLFITSQLICLYSPVLVTESTSGPVVFCLLRALSLLCAALTYFALTRRMRGLDRLVRARGLKAGCTLAQLIVPALVAFEMATGAVPPLALFAIGWVVWGCARALLTCSWVDAKSNLEESYASKISFWSYAAAACLLSGMMLLSHWPALAVLVITMAASCLLLMAAPTHTSAPMDTQDEQWMRNRSSFSPRGSFSMLVDGMLVGFSSGLILIGVLRDSMPLILVGAGFIGSAVLFALLQRFKAEALSLSRGQLVFLPVIVGCLVVMSYSKSPVVSVVAIVLFIVAYLFDFVNHTSLSLRGNLLSVSPSYCYSRGRLYIVAGQALGWSLAAFLLSSVGHGAEPYVATLLVVLVCLHIAISAKPDEMLADRQAAEQEAAEAEALHALEEEAALQSAATEVSPEIAGHRFKSRCLRAAQDFDLTPREAEILSYLARGRNAKYIADQLFVAERTIKTHTYHIYQKMEIHSQQELIDIVEDSGNAGEGRFDW</sequence>
<keyword evidence="4" id="KW-0472">Membrane</keyword>
<dbReference type="CDD" id="cd06170">
    <property type="entry name" value="LuxR_C_like"/>
    <property type="match status" value="1"/>
</dbReference>
<feature type="transmembrane region" description="Helical" evidence="4">
    <location>
        <begin position="276"/>
        <end position="294"/>
    </location>
</feature>
<evidence type="ECO:0000256" key="1">
    <source>
        <dbReference type="ARBA" id="ARBA00023015"/>
    </source>
</evidence>
<comment type="caution">
    <text evidence="6">The sequence shown here is derived from an EMBL/GenBank/DDBJ whole genome shotgun (WGS) entry which is preliminary data.</text>
</comment>
<accession>A0ABU6IXN6</accession>
<feature type="transmembrane region" description="Helical" evidence="4">
    <location>
        <begin position="247"/>
        <end position="264"/>
    </location>
</feature>
<feature type="transmembrane region" description="Helical" evidence="4">
    <location>
        <begin position="24"/>
        <end position="44"/>
    </location>
</feature>
<feature type="transmembrane region" description="Helical" evidence="4">
    <location>
        <begin position="151"/>
        <end position="169"/>
    </location>
</feature>
<keyword evidence="7" id="KW-1185">Reference proteome</keyword>
<dbReference type="Pfam" id="PF00196">
    <property type="entry name" value="GerE"/>
    <property type="match status" value="1"/>
</dbReference>
<keyword evidence="2" id="KW-0238">DNA-binding</keyword>
<dbReference type="RefSeq" id="WP_326439456.1">
    <property type="nucleotide sequence ID" value="NZ_JAYMFH010000003.1"/>
</dbReference>
<evidence type="ECO:0000259" key="5">
    <source>
        <dbReference type="PROSITE" id="PS50043"/>
    </source>
</evidence>
<gene>
    <name evidence="6" type="ORF">VJ920_03865</name>
</gene>